<reference evidence="1" key="1">
    <citation type="journal article" date="2014" name="Arch. Virol.">
        <title>Complete genome sequence of Agrotis segetum granulovirus Shanghai strain.</title>
        <authorList>
            <person name="Zhang X."/>
            <person name="Liang Z."/>
            <person name="Yin X."/>
            <person name="Wang J."/>
            <person name="Shao X."/>
        </authorList>
    </citation>
    <scope>NUCLEOTIDE SEQUENCE</scope>
    <source>
        <strain evidence="1">L1</strain>
    </source>
</reference>
<evidence type="ECO:0000313" key="1">
    <source>
        <dbReference type="EMBL" id="AHN92104.1"/>
    </source>
</evidence>
<sequence length="91" mass="10722">MLTKTVAKYNKDCSRKDAEYLNSNREILKMSYYVQDQLKKMNENVMVEQRQNQAWLNEIDYCGTKVNDLNEQKTLPNTLKDIPLSSVIINF</sequence>
<name>A0A023MIL8_GVAS</name>
<reference evidence="2 3" key="2">
    <citation type="submission" date="2015-05" db="EMBL/GenBank/DDBJ databases">
        <title>Complete Sequence of an Agrotis segetum granulovirus isolate from Europe.</title>
        <authorList>
            <person name="Gueli Alletti G."/>
            <person name="Wennmann J.T."/>
            <person name="Jehle J.A."/>
        </authorList>
    </citation>
    <scope>NUCLEOTIDE SEQUENCE [LARGE SCALE GENOMIC DNA]</scope>
    <source>
        <strain evidence="2 3">DA</strain>
    </source>
</reference>
<dbReference type="EMBL" id="KC994902">
    <property type="protein sequence ID" value="AHN92104.1"/>
    <property type="molecule type" value="Genomic_DNA"/>
</dbReference>
<organismHost>
    <name type="scientific">Agrotis segetum</name>
    <name type="common">Turnip moth</name>
    <dbReference type="NCBI Taxonomy" id="47767"/>
</organismHost>
<keyword evidence="3" id="KW-1185">Reference proteome</keyword>
<protein>
    <submittedName>
        <fullName evidence="1">Uncharacterized protein</fullName>
    </submittedName>
</protein>
<organism evidence="1">
    <name type="scientific">Agrotis segetum granulosis virus</name>
    <name type="common">AsGV</name>
    <name type="synonym">Agrotis segetum granulovirus</name>
    <dbReference type="NCBI Taxonomy" id="10464"/>
    <lineage>
        <taxon>Viruses</taxon>
        <taxon>Viruses incertae sedis</taxon>
        <taxon>Naldaviricetes</taxon>
        <taxon>Lefavirales</taxon>
        <taxon>Baculoviridae</taxon>
        <taxon>Betabaculovirus</taxon>
        <taxon>Betabaculovirus agsegetum</taxon>
    </lineage>
</organism>
<gene>
    <name evidence="1" type="ORF">AsGV065</name>
</gene>
<evidence type="ECO:0000313" key="3">
    <source>
        <dbReference type="Proteomes" id="UP000232958"/>
    </source>
</evidence>
<dbReference type="Proteomes" id="UP000232958">
    <property type="component" value="Segment"/>
</dbReference>
<evidence type="ECO:0000313" key="2">
    <source>
        <dbReference type="EMBL" id="AKN63339.1"/>
    </source>
</evidence>
<accession>A0A023MIL8</accession>
<proteinExistence type="predicted"/>
<dbReference type="EMBL" id="KR584663">
    <property type="protein sequence ID" value="AKN63339.1"/>
    <property type="molecule type" value="Genomic_DNA"/>
</dbReference>